<dbReference type="EMBL" id="ML977185">
    <property type="protein sequence ID" value="KAF1982360.1"/>
    <property type="molecule type" value="Genomic_DNA"/>
</dbReference>
<evidence type="ECO:0000256" key="6">
    <source>
        <dbReference type="ARBA" id="ARBA00022840"/>
    </source>
</evidence>
<dbReference type="UniPathway" id="UPA00060">
    <property type="reaction ID" value="UER00597"/>
</dbReference>
<organism evidence="8 9">
    <name type="scientific">Aulographum hederae CBS 113979</name>
    <dbReference type="NCBI Taxonomy" id="1176131"/>
    <lineage>
        <taxon>Eukaryota</taxon>
        <taxon>Fungi</taxon>
        <taxon>Dikarya</taxon>
        <taxon>Ascomycota</taxon>
        <taxon>Pezizomycotina</taxon>
        <taxon>Dothideomycetes</taxon>
        <taxon>Pleosporomycetidae</taxon>
        <taxon>Aulographales</taxon>
        <taxon>Aulographaceae</taxon>
    </lineage>
</organism>
<protein>
    <submittedName>
        <fullName evidence="8">Thiamine pyrophosphokinase</fullName>
    </submittedName>
</protein>
<dbReference type="SMART" id="SM00983">
    <property type="entry name" value="TPK_B1_binding"/>
    <property type="match status" value="1"/>
</dbReference>
<dbReference type="Pfam" id="PF04265">
    <property type="entry name" value="TPK_B1_binding"/>
    <property type="match status" value="1"/>
</dbReference>
<evidence type="ECO:0000313" key="9">
    <source>
        <dbReference type="Proteomes" id="UP000800041"/>
    </source>
</evidence>
<dbReference type="InterPro" id="IPR036759">
    <property type="entry name" value="TPK_catalytic_sf"/>
</dbReference>
<evidence type="ECO:0000313" key="8">
    <source>
        <dbReference type="EMBL" id="KAF1982360.1"/>
    </source>
</evidence>
<dbReference type="GO" id="GO:0006772">
    <property type="term" value="P:thiamine metabolic process"/>
    <property type="evidence" value="ECO:0007669"/>
    <property type="project" value="InterPro"/>
</dbReference>
<dbReference type="GO" id="GO:0016301">
    <property type="term" value="F:kinase activity"/>
    <property type="evidence" value="ECO:0007669"/>
    <property type="project" value="UniProtKB-KW"/>
</dbReference>
<dbReference type="PANTHER" id="PTHR13622">
    <property type="entry name" value="THIAMIN PYROPHOSPHOKINASE"/>
    <property type="match status" value="1"/>
</dbReference>
<sequence>TEPKQRPKLLILNQPISNFQTFERLWHAADYRVCADGGANRLWDMLGEGGEGGEGRRENFLPDVIHGDLDSLRDDVRDYYAARRVTVSRDPDQESTDFGKAVGLLKQAFASDEKARAAASTNPPDSDIIILSTLAGRIDQGLGLLHELYRTHLSSPFLRLWLFSERSVTFLLLPGQHTLHDLVSSNRFTENVGIVPLFGPARISTRGLEWDVKDWETQMGGRVSTSNHVRSEEVVVGVEGAVVLFTIELA</sequence>
<keyword evidence="5 8" id="KW-0418">Kinase</keyword>
<dbReference type="GO" id="GO:0004788">
    <property type="term" value="F:thiamine diphosphokinase activity"/>
    <property type="evidence" value="ECO:0007669"/>
    <property type="project" value="InterPro"/>
</dbReference>
<evidence type="ECO:0000256" key="3">
    <source>
        <dbReference type="ARBA" id="ARBA00022679"/>
    </source>
</evidence>
<keyword evidence="3" id="KW-0808">Transferase</keyword>
<dbReference type="InterPro" id="IPR036371">
    <property type="entry name" value="TPK_B1-bd_sf"/>
</dbReference>
<keyword evidence="9" id="KW-1185">Reference proteome</keyword>
<name>A0A6G1GNG9_9PEZI</name>
<dbReference type="NCBIfam" id="TIGR01378">
    <property type="entry name" value="thi_PPkinase"/>
    <property type="match status" value="1"/>
</dbReference>
<evidence type="ECO:0000256" key="4">
    <source>
        <dbReference type="ARBA" id="ARBA00022741"/>
    </source>
</evidence>
<dbReference type="SUPFAM" id="SSF63862">
    <property type="entry name" value="Thiamin pyrophosphokinase, substrate-binding domain"/>
    <property type="match status" value="1"/>
</dbReference>
<dbReference type="Pfam" id="PF04263">
    <property type="entry name" value="TPK_catalytic"/>
    <property type="match status" value="1"/>
</dbReference>
<dbReference type="GO" id="GO:0030975">
    <property type="term" value="F:thiamine binding"/>
    <property type="evidence" value="ECO:0007669"/>
    <property type="project" value="InterPro"/>
</dbReference>
<proteinExistence type="inferred from homology"/>
<feature type="non-terminal residue" evidence="8">
    <location>
        <position position="1"/>
    </location>
</feature>
<dbReference type="PANTHER" id="PTHR13622:SF8">
    <property type="entry name" value="THIAMIN PYROPHOSPHOKINASE 1"/>
    <property type="match status" value="1"/>
</dbReference>
<evidence type="ECO:0000256" key="5">
    <source>
        <dbReference type="ARBA" id="ARBA00022777"/>
    </source>
</evidence>
<dbReference type="SUPFAM" id="SSF63999">
    <property type="entry name" value="Thiamin pyrophosphokinase, catalytic domain"/>
    <property type="match status" value="1"/>
</dbReference>
<comment type="pathway">
    <text evidence="1">Cofactor biosynthesis; thiamine diphosphate biosynthesis; thiamine diphosphate from thiamine: step 1/1.</text>
</comment>
<dbReference type="AlphaFoldDB" id="A0A6G1GNG9"/>
<evidence type="ECO:0000259" key="7">
    <source>
        <dbReference type="SMART" id="SM00983"/>
    </source>
</evidence>
<dbReference type="GO" id="GO:0009229">
    <property type="term" value="P:thiamine diphosphate biosynthetic process"/>
    <property type="evidence" value="ECO:0007669"/>
    <property type="project" value="UniProtKB-UniPathway"/>
</dbReference>
<evidence type="ECO:0000256" key="2">
    <source>
        <dbReference type="ARBA" id="ARBA00006785"/>
    </source>
</evidence>
<dbReference type="Proteomes" id="UP000800041">
    <property type="component" value="Unassembled WGS sequence"/>
</dbReference>
<dbReference type="InterPro" id="IPR016966">
    <property type="entry name" value="Thiamin_pyrophosphokinase_euk"/>
</dbReference>
<dbReference type="CDD" id="cd07995">
    <property type="entry name" value="TPK"/>
    <property type="match status" value="1"/>
</dbReference>
<keyword evidence="4" id="KW-0547">Nucleotide-binding</keyword>
<gene>
    <name evidence="8" type="ORF">K402DRAFT_306344</name>
</gene>
<evidence type="ECO:0000256" key="1">
    <source>
        <dbReference type="ARBA" id="ARBA00005078"/>
    </source>
</evidence>
<comment type="similarity">
    <text evidence="2">Belongs to the thiamine pyrophosphokinase family.</text>
</comment>
<reference evidence="8" key="1">
    <citation type="journal article" date="2020" name="Stud. Mycol.">
        <title>101 Dothideomycetes genomes: a test case for predicting lifestyles and emergence of pathogens.</title>
        <authorList>
            <person name="Haridas S."/>
            <person name="Albert R."/>
            <person name="Binder M."/>
            <person name="Bloem J."/>
            <person name="Labutti K."/>
            <person name="Salamov A."/>
            <person name="Andreopoulos B."/>
            <person name="Baker S."/>
            <person name="Barry K."/>
            <person name="Bills G."/>
            <person name="Bluhm B."/>
            <person name="Cannon C."/>
            <person name="Castanera R."/>
            <person name="Culley D."/>
            <person name="Daum C."/>
            <person name="Ezra D."/>
            <person name="Gonzalez J."/>
            <person name="Henrissat B."/>
            <person name="Kuo A."/>
            <person name="Liang C."/>
            <person name="Lipzen A."/>
            <person name="Lutzoni F."/>
            <person name="Magnuson J."/>
            <person name="Mondo S."/>
            <person name="Nolan M."/>
            <person name="Ohm R."/>
            <person name="Pangilinan J."/>
            <person name="Park H.-J."/>
            <person name="Ramirez L."/>
            <person name="Alfaro M."/>
            <person name="Sun H."/>
            <person name="Tritt A."/>
            <person name="Yoshinaga Y."/>
            <person name="Zwiers L.-H."/>
            <person name="Turgeon B."/>
            <person name="Goodwin S."/>
            <person name="Spatafora J."/>
            <person name="Crous P."/>
            <person name="Grigoriev I."/>
        </authorList>
    </citation>
    <scope>NUCLEOTIDE SEQUENCE</scope>
    <source>
        <strain evidence="8">CBS 113979</strain>
    </source>
</reference>
<feature type="non-terminal residue" evidence="8">
    <location>
        <position position="250"/>
    </location>
</feature>
<dbReference type="Gene3D" id="3.40.50.10240">
    <property type="entry name" value="Thiamin pyrophosphokinase, catalytic domain"/>
    <property type="match status" value="1"/>
</dbReference>
<dbReference type="PIRSF" id="PIRSF031057">
    <property type="entry name" value="Thiamin_pyrophosphokinase"/>
    <property type="match status" value="1"/>
</dbReference>
<dbReference type="OrthoDB" id="25149at2759"/>
<dbReference type="InterPro" id="IPR007371">
    <property type="entry name" value="TPK_catalytic"/>
</dbReference>
<accession>A0A6G1GNG9</accession>
<dbReference type="GO" id="GO:0005524">
    <property type="term" value="F:ATP binding"/>
    <property type="evidence" value="ECO:0007669"/>
    <property type="project" value="UniProtKB-KW"/>
</dbReference>
<dbReference type="InterPro" id="IPR007373">
    <property type="entry name" value="Thiamin_PyroPKinase_B1-bd"/>
</dbReference>
<dbReference type="InterPro" id="IPR006282">
    <property type="entry name" value="Thi_PPkinase"/>
</dbReference>
<keyword evidence="6" id="KW-0067">ATP-binding</keyword>
<feature type="domain" description="Thiamin pyrophosphokinase thiamin-binding" evidence="7">
    <location>
        <begin position="175"/>
        <end position="244"/>
    </location>
</feature>